<sequence>MAGIVDEVCPGGASAHLTHGQVIEALVANRLTSPAPLVRVGDWARTWAVEEVFGITPDLLNDDRLARALDAIAPKLEVVAGTVGARAITEFGIDVSRLHWDMTSMSVHGAFPAQDQDEQYPLIACNGHPKDRRLDLKQIQTGLAVTADGGIPVHSRVFDGAAAEVRQVVGAMNDLKAMAGTREFLMVADSKLVSYSNITALLEAGVEFVAPVPAAQIKDEVYAVLDPQRGEPVDRVPDGTRGNPRRNGRPTGSWRTPTR</sequence>
<reference evidence="3 4" key="1">
    <citation type="submission" date="2016-08" db="EMBL/GenBank/DDBJ databases">
        <title>Complete genome sequence of Streptomyces agglomeratus strain 6-3-2, a novel anti-MRSA actinomycete isolated from Wuli of Tebit, China.</title>
        <authorList>
            <person name="Chen X."/>
        </authorList>
    </citation>
    <scope>NUCLEOTIDE SEQUENCE [LARGE SCALE GENOMIC DNA]</scope>
    <source>
        <strain evidence="3 4">6-3-2</strain>
    </source>
</reference>
<evidence type="ECO:0000256" key="1">
    <source>
        <dbReference type="SAM" id="MobiDB-lite"/>
    </source>
</evidence>
<name>A0A1E5P326_9ACTN</name>
<dbReference type="AlphaFoldDB" id="A0A1E5P326"/>
<dbReference type="NCBIfam" id="NF033559">
    <property type="entry name" value="transpos_IS1634"/>
    <property type="match status" value="1"/>
</dbReference>
<dbReference type="PANTHER" id="PTHR34614">
    <property type="match status" value="1"/>
</dbReference>
<comment type="caution">
    <text evidence="3">The sequence shown here is derived from an EMBL/GenBank/DDBJ whole genome shotgun (WGS) entry which is preliminary data.</text>
</comment>
<dbReference type="PANTHER" id="PTHR34614:SF2">
    <property type="entry name" value="TRANSPOSASE IS4-LIKE DOMAIN-CONTAINING PROTEIN"/>
    <property type="match status" value="1"/>
</dbReference>
<dbReference type="STRING" id="285458.BGM19_09485"/>
<keyword evidence="4" id="KW-1185">Reference proteome</keyword>
<dbReference type="RefSeq" id="WP_069934960.1">
    <property type="nucleotide sequence ID" value="NZ_MEHJ01000001.1"/>
</dbReference>
<evidence type="ECO:0000259" key="2">
    <source>
        <dbReference type="Pfam" id="PF14104"/>
    </source>
</evidence>
<accession>A0A1E5P326</accession>
<evidence type="ECO:0000313" key="4">
    <source>
        <dbReference type="Proteomes" id="UP000095759"/>
    </source>
</evidence>
<dbReference type="Pfam" id="PF14104">
    <property type="entry name" value="DUF4277"/>
    <property type="match status" value="1"/>
</dbReference>
<dbReference type="InterPro" id="IPR025457">
    <property type="entry name" value="DUF4277"/>
</dbReference>
<evidence type="ECO:0000313" key="3">
    <source>
        <dbReference type="EMBL" id="OEJ23919.1"/>
    </source>
</evidence>
<dbReference type="Proteomes" id="UP000095759">
    <property type="component" value="Unassembled WGS sequence"/>
</dbReference>
<feature type="domain" description="DUF4277" evidence="2">
    <location>
        <begin position="3"/>
        <end position="73"/>
    </location>
</feature>
<dbReference type="InterPro" id="IPR047654">
    <property type="entry name" value="IS1634_transpos"/>
</dbReference>
<dbReference type="EMBL" id="MEHJ01000001">
    <property type="protein sequence ID" value="OEJ23919.1"/>
    <property type="molecule type" value="Genomic_DNA"/>
</dbReference>
<feature type="compositionally biased region" description="Basic and acidic residues" evidence="1">
    <location>
        <begin position="228"/>
        <end position="238"/>
    </location>
</feature>
<organism evidence="3 4">
    <name type="scientific">Streptomyces agglomeratus</name>
    <dbReference type="NCBI Taxonomy" id="285458"/>
    <lineage>
        <taxon>Bacteria</taxon>
        <taxon>Bacillati</taxon>
        <taxon>Actinomycetota</taxon>
        <taxon>Actinomycetes</taxon>
        <taxon>Kitasatosporales</taxon>
        <taxon>Streptomycetaceae</taxon>
        <taxon>Streptomyces</taxon>
    </lineage>
</organism>
<proteinExistence type="predicted"/>
<protein>
    <recommendedName>
        <fullName evidence="2">DUF4277 domain-containing protein</fullName>
    </recommendedName>
</protein>
<gene>
    <name evidence="3" type="ORF">AS594_04955</name>
</gene>
<feature type="region of interest" description="Disordered" evidence="1">
    <location>
        <begin position="226"/>
        <end position="259"/>
    </location>
</feature>